<evidence type="ECO:0000256" key="6">
    <source>
        <dbReference type="ARBA" id="ARBA00023034"/>
    </source>
</evidence>
<dbReference type="PANTHER" id="PTHR31658:SF0">
    <property type="entry name" value="CONSERVED OLIGOMERIC GOLGI COMPLEX SUBUNIT 1"/>
    <property type="match status" value="1"/>
</dbReference>
<evidence type="ECO:0000259" key="9">
    <source>
        <dbReference type="PROSITE" id="PS50222"/>
    </source>
</evidence>
<sequence length="1186" mass="129137">MFQTTPHPAPLPPQQPPPTSQPTTLTITEMRSLHASALTAVEAKRTELRLVLASRYRELVGSSDEVLRMRERAEELNSLVGGMGGLVEGVLRWEEIVRGAVDGGGEERETVERHVSTRDSMEGKNDETRQSPMGLEKTRASLSYLPRQIHRYLDDHDVHSAAYCLVELFHVICSASHYYPGGTTNDKSPFPLAAALCQNNHNHNHPLPTAPSSSSTTAALHTQTKMIYLHVQTLPSRIVQMARNELLRPACHTEQDMGGAYRAAAALSSLDLLDVRRRRHRHNDISGSGGRLSSDERRSIPLIDLYYDSKAILLNRLLSRLTLPSSTSSSSTAAVAAASSSSSSNAMGALSPDAARVTEAAESVLLDIVKILQYDVILYPYMIFVLRKFPLGNADVDGDQCRGTTANDDVFRKIMSTLPSFDADVLKAKASRFLAAHLPLIRTKVKSVLMVIAGTTASKLGRIRQSLYDKTDGVECMTTLDGNGVCSWEEAVGGTVDVRVVTHGTAFTPSPEEETTVVPTNGRTNAPSSTSTPRRFSLWGALFSNTFSSLVHSLLTASFHSVHARVVSTLRTSLARAPPFESMLPHEAHRNALRMATDLDGMLRKVSDDAHELLVHAEEREESERRLRQSLYVQTCEIMGRLLNELRRMLLVRHQGEENPARELIVGRLCHLLKFRLKTLPTLLDPKSSPAVLAAGIGGGKSTGMITRFELGSSFDLADDDDDGLISFDEAMEAMESAFSGTHFHGAEMVRDTLLLAQSSASTAVIGGPPSSSGVSIPVTNSSNKSAPKNVTLSELALLSARGLRHDVSGPESALGTVQSSLDDIVRRCFREWARAALSPSFKSFTNTLHDCIGVACTVSDMEWRRLNGLLDKEDDVLLKEIGSLKTDVNKLKPKQTVVGQVSPHVTSYLLSLAAVLNRSVCPADSLPPVPSLEYAQTLGISLAEKQEVPNMMLTIRGCLLGEAVTSLSHALHQEIITSSEDDGNASPDGNIKLNKCSPSSLIQILMDVQFINRCFFERNHLGFLEGFVESDKNYINDSREIMDSISEQLSKCVKLAVVDGASIDSAIRERHARVFTSCDLFLSSLFGEDDSNDSSTSQSELTNGFGRTSLLLASSDSSFLLNPLASSRRFVLLPIQAEKLTELQLRGKYGKKPQEEKTSSVAATSGNALGSGFGFLSSMLSTKTR</sequence>
<keyword evidence="6" id="KW-0333">Golgi apparatus</keyword>
<reference evidence="10 11" key="1">
    <citation type="journal article" date="2020" name="G3 (Bethesda)">
        <title>Improved Reference Genome for Cyclotella cryptica CCMP332, a Model for Cell Wall Morphogenesis, Salinity Adaptation, and Lipid Production in Diatoms (Bacillariophyta).</title>
        <authorList>
            <person name="Roberts W.R."/>
            <person name="Downey K.M."/>
            <person name="Ruck E.C."/>
            <person name="Traller J.C."/>
            <person name="Alverson A.J."/>
        </authorList>
    </citation>
    <scope>NUCLEOTIDE SEQUENCE [LARGE SCALE GENOMIC DNA]</scope>
    <source>
        <strain evidence="10 11">CCMP332</strain>
    </source>
</reference>
<dbReference type="AlphaFoldDB" id="A0ABD3PX72"/>
<feature type="domain" description="EF-hand" evidence="9">
    <location>
        <begin position="706"/>
        <end position="741"/>
    </location>
</feature>
<gene>
    <name evidence="10" type="ORF">HJC23_009413</name>
</gene>
<keyword evidence="5" id="KW-0653">Protein transport</keyword>
<dbReference type="PANTHER" id="PTHR31658">
    <property type="entry name" value="CONSERVED OLIGOMERIC GOLGI COMPLEX SUBUNIT 1"/>
    <property type="match status" value="1"/>
</dbReference>
<evidence type="ECO:0000313" key="11">
    <source>
        <dbReference type="Proteomes" id="UP001516023"/>
    </source>
</evidence>
<evidence type="ECO:0000256" key="2">
    <source>
        <dbReference type="ARBA" id="ARBA00006653"/>
    </source>
</evidence>
<dbReference type="Proteomes" id="UP001516023">
    <property type="component" value="Unassembled WGS sequence"/>
</dbReference>
<feature type="compositionally biased region" description="Pro residues" evidence="8">
    <location>
        <begin position="7"/>
        <end position="20"/>
    </location>
</feature>
<dbReference type="GO" id="GO:0000139">
    <property type="term" value="C:Golgi membrane"/>
    <property type="evidence" value="ECO:0007669"/>
    <property type="project" value="UniProtKB-SubCell"/>
</dbReference>
<name>A0ABD3PX72_9STRA</name>
<evidence type="ECO:0000256" key="7">
    <source>
        <dbReference type="ARBA" id="ARBA00023136"/>
    </source>
</evidence>
<proteinExistence type="inferred from homology"/>
<comment type="similarity">
    <text evidence="2">Belongs to the COG1 family.</text>
</comment>
<feature type="region of interest" description="Disordered" evidence="8">
    <location>
        <begin position="104"/>
        <end position="133"/>
    </location>
</feature>
<keyword evidence="7" id="KW-0472">Membrane</keyword>
<evidence type="ECO:0000256" key="4">
    <source>
        <dbReference type="ARBA" id="ARBA00022448"/>
    </source>
</evidence>
<feature type="compositionally biased region" description="Basic and acidic residues" evidence="8">
    <location>
        <begin position="105"/>
        <end position="129"/>
    </location>
</feature>
<accession>A0ABD3PX72</accession>
<keyword evidence="4" id="KW-0813">Transport</keyword>
<evidence type="ECO:0000256" key="8">
    <source>
        <dbReference type="SAM" id="MobiDB-lite"/>
    </source>
</evidence>
<dbReference type="InterPro" id="IPR033370">
    <property type="entry name" value="COG1"/>
</dbReference>
<evidence type="ECO:0000256" key="5">
    <source>
        <dbReference type="ARBA" id="ARBA00022927"/>
    </source>
</evidence>
<keyword evidence="11" id="KW-1185">Reference proteome</keyword>
<feature type="region of interest" description="Disordered" evidence="8">
    <location>
        <begin position="1"/>
        <end position="22"/>
    </location>
</feature>
<organism evidence="10 11">
    <name type="scientific">Cyclotella cryptica</name>
    <dbReference type="NCBI Taxonomy" id="29204"/>
    <lineage>
        <taxon>Eukaryota</taxon>
        <taxon>Sar</taxon>
        <taxon>Stramenopiles</taxon>
        <taxon>Ochrophyta</taxon>
        <taxon>Bacillariophyta</taxon>
        <taxon>Coscinodiscophyceae</taxon>
        <taxon>Thalassiosirophycidae</taxon>
        <taxon>Stephanodiscales</taxon>
        <taxon>Stephanodiscaceae</taxon>
        <taxon>Cyclotella</taxon>
    </lineage>
</organism>
<dbReference type="PROSITE" id="PS50222">
    <property type="entry name" value="EF_HAND_2"/>
    <property type="match status" value="1"/>
</dbReference>
<evidence type="ECO:0000313" key="10">
    <source>
        <dbReference type="EMBL" id="KAL3792685.1"/>
    </source>
</evidence>
<dbReference type="InterPro" id="IPR002048">
    <property type="entry name" value="EF_hand_dom"/>
</dbReference>
<feature type="compositionally biased region" description="Polar residues" evidence="8">
    <location>
        <begin position="517"/>
        <end position="531"/>
    </location>
</feature>
<feature type="region of interest" description="Disordered" evidence="8">
    <location>
        <begin position="508"/>
        <end position="531"/>
    </location>
</feature>
<comment type="caution">
    <text evidence="10">The sequence shown here is derived from an EMBL/GenBank/DDBJ whole genome shotgun (WGS) entry which is preliminary data.</text>
</comment>
<comment type="subcellular location">
    <subcellularLocation>
        <location evidence="1">Golgi apparatus membrane</location>
        <topology evidence="1">Peripheral membrane protein</topology>
    </subcellularLocation>
</comment>
<dbReference type="GO" id="GO:0015031">
    <property type="term" value="P:protein transport"/>
    <property type="evidence" value="ECO:0007669"/>
    <property type="project" value="UniProtKB-KW"/>
</dbReference>
<dbReference type="EMBL" id="JABMIG020000099">
    <property type="protein sequence ID" value="KAL3792685.1"/>
    <property type="molecule type" value="Genomic_DNA"/>
</dbReference>
<evidence type="ECO:0000256" key="1">
    <source>
        <dbReference type="ARBA" id="ARBA00004395"/>
    </source>
</evidence>
<protein>
    <recommendedName>
        <fullName evidence="3">Conserved oligomeric Golgi complex subunit 1</fullName>
    </recommendedName>
</protein>
<evidence type="ECO:0000256" key="3">
    <source>
        <dbReference type="ARBA" id="ARBA00020978"/>
    </source>
</evidence>